<feature type="transmembrane region" description="Helical" evidence="7">
    <location>
        <begin position="189"/>
        <end position="212"/>
    </location>
</feature>
<keyword evidence="6 7" id="KW-0472">Membrane</keyword>
<dbReference type="Pfam" id="PF00528">
    <property type="entry name" value="BPD_transp_1"/>
    <property type="match status" value="1"/>
</dbReference>
<evidence type="ECO:0000256" key="5">
    <source>
        <dbReference type="ARBA" id="ARBA00022989"/>
    </source>
</evidence>
<feature type="transmembrane region" description="Helical" evidence="7">
    <location>
        <begin position="116"/>
        <end position="138"/>
    </location>
</feature>
<evidence type="ECO:0000256" key="6">
    <source>
        <dbReference type="ARBA" id="ARBA00023136"/>
    </source>
</evidence>
<feature type="transmembrane region" description="Helical" evidence="7">
    <location>
        <begin position="249"/>
        <end position="268"/>
    </location>
</feature>
<evidence type="ECO:0000313" key="10">
    <source>
        <dbReference type="Proteomes" id="UP001432360"/>
    </source>
</evidence>
<gene>
    <name evidence="9" type="ORF">RB548_27900</name>
</gene>
<keyword evidence="2 7" id="KW-0813">Transport</keyword>
<feature type="domain" description="ABC transmembrane type-1" evidence="8">
    <location>
        <begin position="79"/>
        <end position="268"/>
    </location>
</feature>
<keyword evidence="9" id="KW-0614">Plasmid</keyword>
<proteinExistence type="inferred from homology"/>
<reference evidence="9" key="1">
    <citation type="submission" date="2023-08" db="EMBL/GenBank/DDBJ databases">
        <title>Complete genome sequence of Sinorhizobium chiapanecum ITTG S70 isolated from Acaciella angustissima nodules in Chiapas-Mexico.</title>
        <authorList>
            <person name="Rincon-Rosales R."/>
            <person name="Rogel M.A."/>
            <person name="Rincon-Medina C.I."/>
            <person name="Guerrero G."/>
            <person name="Manzano-Gomez L.A."/>
            <person name="Lopez-Lopez A."/>
            <person name="Rincon Molina F.A."/>
            <person name="Martinez-Romero E."/>
        </authorList>
    </citation>
    <scope>NUCLEOTIDE SEQUENCE</scope>
    <source>
        <strain evidence="9">ITTG S70</strain>
        <plasmid evidence="9">pSchITTGS70d</plasmid>
    </source>
</reference>
<dbReference type="RefSeq" id="WP_331376994.1">
    <property type="nucleotide sequence ID" value="NZ_CP133152.1"/>
</dbReference>
<organism evidence="9 10">
    <name type="scientific">Sinorhizobium chiapasense</name>
    <dbReference type="NCBI Taxonomy" id="501572"/>
    <lineage>
        <taxon>Bacteria</taxon>
        <taxon>Pseudomonadati</taxon>
        <taxon>Pseudomonadota</taxon>
        <taxon>Alphaproteobacteria</taxon>
        <taxon>Hyphomicrobiales</taxon>
        <taxon>Rhizobiaceae</taxon>
        <taxon>Sinorhizobium/Ensifer group</taxon>
        <taxon>Sinorhizobium</taxon>
    </lineage>
</organism>
<sequence length="282" mass="31807">MSSKRPQPYFSRSQVTLVRGLWMLVTAVLAFMTLFPLLWMVSIGFKPAAESFSSNLIPQSPTLDNFVYVLTGVPFLRYMANSFLVSATVTIVALFFHTMAGYALARLRFPGREVMFLSIFSTFLVSLPVIIVPLFVIVKAMGMLNSYAGLIIPAIFNAFGIFLLRQYYLSLPKEIEEAARIDGAGYWRIYWSVILPLSRPIMSALAILFFLANWNPFLWPLTITSDPNLWVVQLGIANFKSQYSASWNYMMAASTIVAIPTLILFVIFQRQIMDSLKTSGLK</sequence>
<keyword evidence="5 7" id="KW-1133">Transmembrane helix</keyword>
<evidence type="ECO:0000256" key="4">
    <source>
        <dbReference type="ARBA" id="ARBA00022692"/>
    </source>
</evidence>
<protein>
    <submittedName>
        <fullName evidence="9">Carbohydrate ABC transporter permease</fullName>
    </submittedName>
</protein>
<keyword evidence="10" id="KW-1185">Reference proteome</keyword>
<evidence type="ECO:0000256" key="1">
    <source>
        <dbReference type="ARBA" id="ARBA00004651"/>
    </source>
</evidence>
<feature type="transmembrane region" description="Helical" evidence="7">
    <location>
        <begin position="144"/>
        <end position="168"/>
    </location>
</feature>
<dbReference type="CDD" id="cd06261">
    <property type="entry name" value="TM_PBP2"/>
    <property type="match status" value="1"/>
</dbReference>
<geneLocation type="plasmid" evidence="9 10">
    <name>pSchITTGS70d</name>
</geneLocation>
<accession>A0ABZ2BL99</accession>
<dbReference type="Gene3D" id="1.10.3720.10">
    <property type="entry name" value="MetI-like"/>
    <property type="match status" value="1"/>
</dbReference>
<evidence type="ECO:0000256" key="3">
    <source>
        <dbReference type="ARBA" id="ARBA00022475"/>
    </source>
</evidence>
<comment type="subcellular location">
    <subcellularLocation>
        <location evidence="1 7">Cell membrane</location>
        <topology evidence="1 7">Multi-pass membrane protein</topology>
    </subcellularLocation>
</comment>
<evidence type="ECO:0000313" key="9">
    <source>
        <dbReference type="EMBL" id="WVT07986.1"/>
    </source>
</evidence>
<dbReference type="SUPFAM" id="SSF161098">
    <property type="entry name" value="MetI-like"/>
    <property type="match status" value="1"/>
</dbReference>
<name>A0ABZ2BL99_9HYPH</name>
<feature type="transmembrane region" description="Helical" evidence="7">
    <location>
        <begin position="21"/>
        <end position="45"/>
    </location>
</feature>
<dbReference type="PROSITE" id="PS50928">
    <property type="entry name" value="ABC_TM1"/>
    <property type="match status" value="1"/>
</dbReference>
<keyword evidence="3" id="KW-1003">Cell membrane</keyword>
<dbReference type="Proteomes" id="UP001432360">
    <property type="component" value="Plasmid pSchITTGS70d"/>
</dbReference>
<feature type="transmembrane region" description="Helical" evidence="7">
    <location>
        <begin position="83"/>
        <end position="104"/>
    </location>
</feature>
<evidence type="ECO:0000256" key="7">
    <source>
        <dbReference type="RuleBase" id="RU363032"/>
    </source>
</evidence>
<dbReference type="PANTHER" id="PTHR43744:SF12">
    <property type="entry name" value="ABC TRANSPORTER PERMEASE PROTEIN MG189-RELATED"/>
    <property type="match status" value="1"/>
</dbReference>
<comment type="similarity">
    <text evidence="7">Belongs to the binding-protein-dependent transport system permease family.</text>
</comment>
<dbReference type="InterPro" id="IPR035906">
    <property type="entry name" value="MetI-like_sf"/>
</dbReference>
<evidence type="ECO:0000259" key="8">
    <source>
        <dbReference type="PROSITE" id="PS50928"/>
    </source>
</evidence>
<evidence type="ECO:0000256" key="2">
    <source>
        <dbReference type="ARBA" id="ARBA00022448"/>
    </source>
</evidence>
<dbReference type="EMBL" id="CP133152">
    <property type="protein sequence ID" value="WVT07986.1"/>
    <property type="molecule type" value="Genomic_DNA"/>
</dbReference>
<dbReference type="PANTHER" id="PTHR43744">
    <property type="entry name" value="ABC TRANSPORTER PERMEASE PROTEIN MG189-RELATED-RELATED"/>
    <property type="match status" value="1"/>
</dbReference>
<keyword evidence="4 7" id="KW-0812">Transmembrane</keyword>
<dbReference type="InterPro" id="IPR000515">
    <property type="entry name" value="MetI-like"/>
</dbReference>